<dbReference type="InterPro" id="IPR013935">
    <property type="entry name" value="Trs120_TRAPPC9"/>
</dbReference>
<comment type="caution">
    <text evidence="3">The sequence shown here is derived from an EMBL/GenBank/DDBJ whole genome shotgun (WGS) entry which is preliminary data.</text>
</comment>
<feature type="region of interest" description="Disordered" evidence="1">
    <location>
        <begin position="710"/>
        <end position="749"/>
    </location>
</feature>
<sequence>MNGLVAAPRSPPPTRWLRPAECLVYLVPVGAISTELFDSYVALLQRHRVLPLSSLSRPGGYAPELSPFRGFSWDGPGALRFRFVATTDRIDAVDGEDVHACHRPLGVLGLCHCPSTPSLRAAYDQFMASIRRFPGMVLTKCFAFEHAFDDARSVDECAALSHLVMFPKHHELDEGCSTVSLHLQVVLDTLGVTLLMTLESTIRAAMRQHAGAAPAPGDDSVAGLLLDTNVDPERRALPAAGSLSWLARDAPPSPSPSPSPSAARASSLPSSLGGGVGSAAAAVANAASAAASGVTSLFGADARSHSRKRQLARQRKLFGDYAVLVGCVADAMEHYFSALELLREEERKSGGAPGDALWLAAALEGYVFCLVQQSKDRFVVEIVEKTSEALALYAKAGAAELESLLVEHVGWYYVAVAAQLSAARGAPDKLEELVWVKRLLGDALERGLVLAPELPWRRHLEFLVQAARMLEAVGHYRRMALFLHEAACLVAVQHQHGASTQRTKDLRAALRLEQLTARRLGIREPTGQRWLVALGQRRRPGARRSLRRISLEETARETEPWLVLRVHVLRQLVVLARLLGEPQLVGRYCLALLEALAWCDSIAEDDGDDDAEEAQDRVAVELLDQPQTPCLAAAVGAAGSERRSALHAKSGVYASPPATVETKSKRYFSLANSPSAAAASLTSTIANTPRTLLATPRQLTTAAVHALSTKTPFSSAPTTPSGGDGSAVDGTGSGLGSGSGSGSAPGGGDDALGDVWNLRRRGLVRRLQRRVLALLETECLVLRPQEQVELRSFVAVERLRVLRRRVDAASAWAAPATHPILSEATALQRCGRRVAENGAGGGESEAPAFFYNPFEAKKKMRKSGEKTKSSGEHAGRRGERRTDEDSDGDDDNNDDDAAEEREHERVFPSHERIQLSVLLSNPLGVEIDVQQVTAWAVGRPDEPDADEPGDAVAAAVETYPSAVLLAPYERRKRVVLSLSPLLPRGVVEVRGCLLKALNVRMSCRLPEPLVLRVVEPLPRLSLAVREIGSLLEGAGVAADGRVCMFATERKRCVLQLRNTGSRAVDRLHVAVGLRPRGRRGAPTTTPLSVLSALEPGEREREADEGPRRLATDRVALEASTRLTLPLLPGDHADVEFEVALARAPPAEYEHDEQLEWTVVYGSTCSRSLLREARRALTLVSLPSLAIVSAQVLPSYCEGVAAAARVADNTHCLLVLDVANPTETLFLVGWRRDAADVEIGRQSTRRLVLELPRLATAAEPVREVSADVLAARLREVVGALHWRTYFGTTGHLTLDARLWPAPADVTRQAQQLWPAPLLFTLHAAAGLDEREPERSEPADEGAFPLRFFTPAHPRGRPHVFQAQLLRRCEVVVQVQRSAEAAEPASARVQVLVLRDGAVHRHNERGLRERREKDEQPVAEQDDDGDDDGDDAPPRDDAVLVSGLLDRTVDWRSGERVEEWTLQCVFLSHGRFHVSARGRMGGTTVWSHLPLVIDPTTMRRDGPECFRVRRLLWDDIQQLVQPSEAEELRRVLGNQRLDENEELRRELSTLVEILSEFQQQTDGVREELLERHATARPSQRAPPVPEPAGRELLLGKLKLLALDLRDRQRPCLPTSKDEALLHYVLSASTDGRDGEGEKAPAVPSTPRMAELGVKASQEERLHELRRERDEELQQQDGVSFATDRPLAKAPAVPSTPRMAELGVKASQEEVILRPGTSCGRRPSTAQRPVSRGSTVSLSTTSSSLLESPELRQRLNVQEIDSIQEDVLDALLEEKQQLLEDIEFIQSCIDMEQELLDDDRRAVAAAASSARPPPTPAPTLQELRDFHRTLEQTIEAQEDMERVDAILSRAERPPIRLVAAAPQSTESLALPVPQRPPPRVSSTSRRGTWSLRDDEDDRDYEDALSQSQSTTKVLRIRHVVQQSRDAPFWTE</sequence>
<feature type="region of interest" description="Disordered" evidence="1">
    <location>
        <begin position="1857"/>
        <end position="1906"/>
    </location>
</feature>
<dbReference type="Pfam" id="PF08626">
    <property type="entry name" value="TRAPPC9-Trs120"/>
    <property type="match status" value="1"/>
</dbReference>
<feature type="region of interest" description="Disordered" evidence="1">
    <location>
        <begin position="860"/>
        <end position="906"/>
    </location>
</feature>
<feature type="compositionally biased region" description="Basic and acidic residues" evidence="1">
    <location>
        <begin position="1401"/>
        <end position="1414"/>
    </location>
</feature>
<name>A0AAD5LXN5_PYTIN</name>
<feature type="compositionally biased region" description="Acidic residues" evidence="1">
    <location>
        <begin position="884"/>
        <end position="899"/>
    </location>
</feature>
<organism evidence="3 4">
    <name type="scientific">Pythium insidiosum</name>
    <name type="common">Pythiosis disease agent</name>
    <dbReference type="NCBI Taxonomy" id="114742"/>
    <lineage>
        <taxon>Eukaryota</taxon>
        <taxon>Sar</taxon>
        <taxon>Stramenopiles</taxon>
        <taxon>Oomycota</taxon>
        <taxon>Peronosporomycetes</taxon>
        <taxon>Pythiales</taxon>
        <taxon>Pythiaceae</taxon>
        <taxon>Pythium</taxon>
    </lineage>
</organism>
<dbReference type="PANTHER" id="PTHR21512:SF5">
    <property type="entry name" value="TRAFFICKING PROTEIN PARTICLE COMPLEX SUBUNIT 9"/>
    <property type="match status" value="1"/>
</dbReference>
<evidence type="ECO:0000256" key="1">
    <source>
        <dbReference type="SAM" id="MobiDB-lite"/>
    </source>
</evidence>
<keyword evidence="4" id="KW-1185">Reference proteome</keyword>
<feature type="domain" description="Trs120/TRAPPC9 N-terminal" evidence="2">
    <location>
        <begin position="17"/>
        <end position="371"/>
    </location>
</feature>
<dbReference type="EMBL" id="JAKCXM010000279">
    <property type="protein sequence ID" value="KAJ0396787.1"/>
    <property type="molecule type" value="Genomic_DNA"/>
</dbReference>
<evidence type="ECO:0000259" key="2">
    <source>
        <dbReference type="Pfam" id="PF08626"/>
    </source>
</evidence>
<feature type="compositionally biased region" description="Gly residues" evidence="1">
    <location>
        <begin position="731"/>
        <end position="749"/>
    </location>
</feature>
<protein>
    <recommendedName>
        <fullName evidence="2">Trs120/TRAPPC9 N-terminal domain-containing protein</fullName>
    </recommendedName>
</protein>
<proteinExistence type="predicted"/>
<dbReference type="Proteomes" id="UP001209570">
    <property type="component" value="Unassembled WGS sequence"/>
</dbReference>
<feature type="region of interest" description="Disordered" evidence="1">
    <location>
        <begin position="1712"/>
        <end position="1742"/>
    </location>
</feature>
<feature type="compositionally biased region" description="Acidic residues" evidence="1">
    <location>
        <begin position="1418"/>
        <end position="1429"/>
    </location>
</feature>
<dbReference type="GO" id="GO:0005802">
    <property type="term" value="C:trans-Golgi network"/>
    <property type="evidence" value="ECO:0007669"/>
    <property type="project" value="TreeGrafter"/>
</dbReference>
<dbReference type="Pfam" id="PF15669">
    <property type="entry name" value="CCDC24"/>
    <property type="match status" value="1"/>
</dbReference>
<dbReference type="InterPro" id="IPR058563">
    <property type="entry name" value="Trs120_TRAPPC9_N"/>
</dbReference>
<feature type="compositionally biased region" description="Basic and acidic residues" evidence="1">
    <location>
        <begin position="862"/>
        <end position="883"/>
    </location>
</feature>
<feature type="region of interest" description="Disordered" evidence="1">
    <location>
        <begin position="245"/>
        <end position="268"/>
    </location>
</feature>
<feature type="compositionally biased region" description="Acidic residues" evidence="1">
    <location>
        <begin position="1890"/>
        <end position="1899"/>
    </location>
</feature>
<accession>A0AAD5LXN5</accession>
<feature type="compositionally biased region" description="Low complexity" evidence="1">
    <location>
        <begin position="1731"/>
        <end position="1742"/>
    </location>
</feature>
<reference evidence="3" key="1">
    <citation type="submission" date="2021-12" db="EMBL/GenBank/DDBJ databases">
        <title>Prjna785345.</title>
        <authorList>
            <person name="Rujirawat T."/>
            <person name="Krajaejun T."/>
        </authorList>
    </citation>
    <scope>NUCLEOTIDE SEQUENCE</scope>
    <source>
        <strain evidence="3">Pi057C3</strain>
    </source>
</reference>
<feature type="compositionally biased region" description="Polar residues" evidence="1">
    <location>
        <begin position="710"/>
        <end position="721"/>
    </location>
</feature>
<dbReference type="InterPro" id="IPR031367">
    <property type="entry name" value="CCDC24"/>
</dbReference>
<feature type="region of interest" description="Disordered" evidence="1">
    <location>
        <begin position="1401"/>
        <end position="1436"/>
    </location>
</feature>
<evidence type="ECO:0000313" key="3">
    <source>
        <dbReference type="EMBL" id="KAJ0396787.1"/>
    </source>
</evidence>
<evidence type="ECO:0000313" key="4">
    <source>
        <dbReference type="Proteomes" id="UP001209570"/>
    </source>
</evidence>
<gene>
    <name evidence="3" type="ORF">P43SY_007683</name>
</gene>
<dbReference type="PANTHER" id="PTHR21512">
    <property type="entry name" value="TRAFFICKING PROTEIN PARTICLE COMPLEX SUBUNIT 9"/>
    <property type="match status" value="1"/>
</dbReference>